<accession>A0ABT1YX32</accession>
<dbReference type="InterPro" id="IPR036890">
    <property type="entry name" value="HATPase_C_sf"/>
</dbReference>
<dbReference type="Gene3D" id="3.30.565.10">
    <property type="entry name" value="Histidine kinase-like ATPase, C-terminal domain"/>
    <property type="match status" value="1"/>
</dbReference>
<dbReference type="InterPro" id="IPR050482">
    <property type="entry name" value="Sensor_HK_TwoCompSys"/>
</dbReference>
<organism evidence="6 7">
    <name type="scientific">Pseudosulfitobacter koreensis</name>
    <dbReference type="NCBI Taxonomy" id="2968472"/>
    <lineage>
        <taxon>Bacteria</taxon>
        <taxon>Pseudomonadati</taxon>
        <taxon>Pseudomonadota</taxon>
        <taxon>Alphaproteobacteria</taxon>
        <taxon>Rhodobacterales</taxon>
        <taxon>Roseobacteraceae</taxon>
        <taxon>Pseudosulfitobacter</taxon>
    </lineage>
</organism>
<dbReference type="CDD" id="cd16917">
    <property type="entry name" value="HATPase_UhpB-NarQ-NarX-like"/>
    <property type="match status" value="1"/>
</dbReference>
<evidence type="ECO:0000256" key="1">
    <source>
        <dbReference type="ARBA" id="ARBA00022679"/>
    </source>
</evidence>
<evidence type="ECO:0000256" key="4">
    <source>
        <dbReference type="SAM" id="Phobius"/>
    </source>
</evidence>
<feature type="transmembrane region" description="Helical" evidence="4">
    <location>
        <begin position="12"/>
        <end position="31"/>
    </location>
</feature>
<dbReference type="PANTHER" id="PTHR24421">
    <property type="entry name" value="NITRATE/NITRITE SENSOR PROTEIN NARX-RELATED"/>
    <property type="match status" value="1"/>
</dbReference>
<evidence type="ECO:0000313" key="7">
    <source>
        <dbReference type="Proteomes" id="UP001165396"/>
    </source>
</evidence>
<evidence type="ECO:0000313" key="6">
    <source>
        <dbReference type="EMBL" id="MCR8825427.1"/>
    </source>
</evidence>
<keyword evidence="1" id="KW-0808">Transferase</keyword>
<feature type="transmembrane region" description="Helical" evidence="4">
    <location>
        <begin position="182"/>
        <end position="202"/>
    </location>
</feature>
<dbReference type="EMBL" id="JANKJG010000001">
    <property type="protein sequence ID" value="MCR8825427.1"/>
    <property type="molecule type" value="Genomic_DNA"/>
</dbReference>
<keyword evidence="2" id="KW-0418">Kinase</keyword>
<dbReference type="Pfam" id="PF02518">
    <property type="entry name" value="HATPase_c"/>
    <property type="match status" value="1"/>
</dbReference>
<evidence type="ECO:0000256" key="3">
    <source>
        <dbReference type="ARBA" id="ARBA00023012"/>
    </source>
</evidence>
<dbReference type="Proteomes" id="UP001165396">
    <property type="component" value="Unassembled WGS sequence"/>
</dbReference>
<comment type="caution">
    <text evidence="6">The sequence shown here is derived from an EMBL/GenBank/DDBJ whole genome shotgun (WGS) entry which is preliminary data.</text>
</comment>
<evidence type="ECO:0000259" key="5">
    <source>
        <dbReference type="Pfam" id="PF02518"/>
    </source>
</evidence>
<gene>
    <name evidence="6" type="ORF">NTA49_02640</name>
</gene>
<feature type="transmembrane region" description="Helical" evidence="4">
    <location>
        <begin position="222"/>
        <end position="239"/>
    </location>
</feature>
<keyword evidence="4" id="KW-0472">Membrane</keyword>
<feature type="transmembrane region" description="Helical" evidence="4">
    <location>
        <begin position="400"/>
        <end position="419"/>
    </location>
</feature>
<sequence length="738" mass="79713">MILRRYFAPGTHFAGVVLAALALAVSLTWIATKQPWLGLVLEADSSDGVTIVEVAQGTPISQDVTGAQLWALAPAQPSGADAPRGLDIEAVDIIEEPDAIASAELLQRFYDRQDQITTALRSGPVALTIERAGRFETVTATAASTRPLADLPVKFWLQLFVALTGGLVGAWVVCLRPRDAAAWMFLVAGVGLAMASAAAALYSAREIALGATLFTTASRINSSGSLIFGIGMVTLFLLYPRRIVPRPVLWLPAIAIGGAIAFIQLNNWPRHYGLLQDLIAATMLVLLAVIVAQVVVNRKDPRARAMLGWLGLSIGVGAGGFVITSIVPILLNVPPVLEQSTAFLFFLLIYVGMAMGVLRYRLFDLATWSFGIMFYGLGMALLLLLDAALIYGLSLDRAPALGIALAAVGIVYLPFRTAVGHWLRRDRRLSAEELYKRVTEIAHAMDATEQQNLLIAFWTDLFNPLKVTPMNRGEGRATRLIDDGASLTLGAIAGLKGLRLDWAHQGARLFSSADLARAKALNAMVEQSLEQHQVYLEAVTSERMRINRDMHDNIGVLLLGALHAASPDRKDLLIRQTLSDLREIISNPLQNSLPLPQLVADLRAEIAGHLEAAEIRVNWRDHSLPNALLPAQHVHTVRSFLRESTSNIVRHSAARSVDVDLSEAQGLMTITLQDDGHGFDVETVKLGNGFINLAARVERLGGTFDLTSAPSGTRISACIPLDAGQTTLRTPGDREAAE</sequence>
<feature type="transmembrane region" description="Helical" evidence="4">
    <location>
        <begin position="372"/>
        <end position="394"/>
    </location>
</feature>
<evidence type="ECO:0000256" key="2">
    <source>
        <dbReference type="ARBA" id="ARBA00022777"/>
    </source>
</evidence>
<keyword evidence="7" id="KW-1185">Reference proteome</keyword>
<feature type="transmembrane region" description="Helical" evidence="4">
    <location>
        <begin position="248"/>
        <end position="266"/>
    </location>
</feature>
<reference evidence="6" key="1">
    <citation type="submission" date="2022-07" db="EMBL/GenBank/DDBJ databases">
        <title>Pseudosulfitobacter sp. strain AP-MA-4, whole genome sequence.</title>
        <authorList>
            <person name="Jiang Y."/>
        </authorList>
    </citation>
    <scope>NUCLEOTIDE SEQUENCE</scope>
    <source>
        <strain evidence="6">AP-MA-4</strain>
    </source>
</reference>
<name>A0ABT1YX32_9RHOB</name>
<dbReference type="PANTHER" id="PTHR24421:SF55">
    <property type="entry name" value="SENSOR HISTIDINE KINASE YDFH"/>
    <property type="match status" value="1"/>
</dbReference>
<keyword evidence="3" id="KW-0902">Two-component regulatory system</keyword>
<feature type="transmembrane region" description="Helical" evidence="4">
    <location>
        <begin position="308"/>
        <end position="330"/>
    </location>
</feature>
<keyword evidence="4" id="KW-1133">Transmembrane helix</keyword>
<feature type="transmembrane region" description="Helical" evidence="4">
    <location>
        <begin position="278"/>
        <end position="296"/>
    </location>
</feature>
<keyword evidence="4" id="KW-0812">Transmembrane</keyword>
<protein>
    <recommendedName>
        <fullName evidence="5">Histidine kinase/HSP90-like ATPase domain-containing protein</fullName>
    </recommendedName>
</protein>
<dbReference type="InterPro" id="IPR003594">
    <property type="entry name" value="HATPase_dom"/>
</dbReference>
<proteinExistence type="predicted"/>
<dbReference type="SUPFAM" id="SSF55874">
    <property type="entry name" value="ATPase domain of HSP90 chaperone/DNA topoisomerase II/histidine kinase"/>
    <property type="match status" value="1"/>
</dbReference>
<dbReference type="RefSeq" id="WP_258293097.1">
    <property type="nucleotide sequence ID" value="NZ_JANKJG010000001.1"/>
</dbReference>
<feature type="domain" description="Histidine kinase/HSP90-like ATPase" evidence="5">
    <location>
        <begin position="637"/>
        <end position="722"/>
    </location>
</feature>
<feature type="transmembrane region" description="Helical" evidence="4">
    <location>
        <begin position="342"/>
        <end position="360"/>
    </location>
</feature>
<feature type="transmembrane region" description="Helical" evidence="4">
    <location>
        <begin position="155"/>
        <end position="175"/>
    </location>
</feature>